<dbReference type="Proteomes" id="UP000663292">
    <property type="component" value="Chromosome"/>
</dbReference>
<proteinExistence type="predicted"/>
<accession>A0A897NTZ9</accession>
<evidence type="ECO:0000313" key="2">
    <source>
        <dbReference type="Proteomes" id="UP000663292"/>
    </source>
</evidence>
<keyword evidence="2" id="KW-1185">Reference proteome</keyword>
<sequence length="75" mass="8756">MHSLGEYFDEFTHRDWQTLDPTVVDDTVRLAVVGLGWFTREWALPSNMPKSQPIRALLSSVRNRWRHLSTEQDAS</sequence>
<dbReference type="EMBL" id="CP064791">
    <property type="protein sequence ID" value="QSG15904.1"/>
    <property type="molecule type" value="Genomic_DNA"/>
</dbReference>
<protein>
    <submittedName>
        <fullName evidence="1">Putative dehydrogenase</fullName>
    </submittedName>
</protein>
<gene>
    <name evidence="1" type="primary">mviM4</name>
    <name evidence="1" type="ORF">HSEST_2393</name>
</gene>
<dbReference type="AlphaFoldDB" id="A0A897NTZ9"/>
<evidence type="ECO:0000313" key="1">
    <source>
        <dbReference type="EMBL" id="QSG15904.1"/>
    </source>
</evidence>
<organism evidence="1 2">
    <name type="scientific">Halapricum desulfuricans</name>
    <dbReference type="NCBI Taxonomy" id="2841257"/>
    <lineage>
        <taxon>Archaea</taxon>
        <taxon>Methanobacteriati</taxon>
        <taxon>Methanobacteriota</taxon>
        <taxon>Stenosarchaea group</taxon>
        <taxon>Halobacteria</taxon>
        <taxon>Halobacteriales</taxon>
        <taxon>Haloarculaceae</taxon>
        <taxon>Halapricum</taxon>
    </lineage>
</organism>
<reference evidence="1 2" key="1">
    <citation type="submission" date="2020-11" db="EMBL/GenBank/DDBJ databases">
        <title>Carbohydrate-dependent, anaerobic sulfur respiration: A novel catabolism in halophilic archaea.</title>
        <authorList>
            <person name="Sorokin D.Y."/>
            <person name="Messina E."/>
            <person name="Smedile F."/>
            <person name="La Cono V."/>
            <person name="Hallsworth J.E."/>
            <person name="Yakimov M.M."/>
        </authorList>
    </citation>
    <scope>NUCLEOTIDE SEQUENCE [LARGE SCALE GENOMIC DNA]</scope>
    <source>
        <strain evidence="1 2">HSR-Est</strain>
    </source>
</reference>
<name>A0A897NTZ9_9EURY</name>